<dbReference type="CDD" id="cd00093">
    <property type="entry name" value="HTH_XRE"/>
    <property type="match status" value="1"/>
</dbReference>
<proteinExistence type="predicted"/>
<dbReference type="Proteomes" id="UP000523000">
    <property type="component" value="Unassembled WGS sequence"/>
</dbReference>
<protein>
    <submittedName>
        <fullName evidence="2">Transcriptional regulator with XRE-family HTH domain</fullName>
    </submittedName>
</protein>
<evidence type="ECO:0000313" key="2">
    <source>
        <dbReference type="EMBL" id="MBB2997601.1"/>
    </source>
</evidence>
<dbReference type="PANTHER" id="PTHR43236:SF1">
    <property type="entry name" value="BLL7220 PROTEIN"/>
    <property type="match status" value="1"/>
</dbReference>
<dbReference type="PANTHER" id="PTHR43236">
    <property type="entry name" value="ANTITOXIN HIGA1"/>
    <property type="match status" value="1"/>
</dbReference>
<sequence length="338" mass="36412">MNQTGMRVKDAIGSSRITMNQAALARAVGMGSDALSRSLSGQRKFSAAELARLAAILGVSLPWLITGIGDPSYESGKTAEQREESRDRIAETVAFPAAAYREIGLETPPLPVFAPETSPEDAADSVAALLSERFGQPFIHDLPAAIEAAYGLGVFIVAEGPAFDARSMNSGSVSYIVVRGTGAWFQGNLVLARELGYLLCGSAVAIGRRRPSLTTWADYFAFALLLPVERMRGMDWNRQTPNELARFLWESGISAKALAARLNSLGIRPGPALVHADEGTLQLLAHQVPDCLSRPRARAYRSPRIPQSLLEEHLKALRDGQVDGSSLAWMLDTPLAEL</sequence>
<dbReference type="InterPro" id="IPR010982">
    <property type="entry name" value="Lambda_DNA-bd_dom_sf"/>
</dbReference>
<dbReference type="GO" id="GO:0003677">
    <property type="term" value="F:DNA binding"/>
    <property type="evidence" value="ECO:0007669"/>
    <property type="project" value="InterPro"/>
</dbReference>
<dbReference type="PROSITE" id="PS50943">
    <property type="entry name" value="HTH_CROC1"/>
    <property type="match status" value="1"/>
</dbReference>
<dbReference type="InterPro" id="IPR052345">
    <property type="entry name" value="Rad_response_metalloprotease"/>
</dbReference>
<organism evidence="2 3">
    <name type="scientific">Paeniglutamicibacter cryotolerans</name>
    <dbReference type="NCBI Taxonomy" id="670079"/>
    <lineage>
        <taxon>Bacteria</taxon>
        <taxon>Bacillati</taxon>
        <taxon>Actinomycetota</taxon>
        <taxon>Actinomycetes</taxon>
        <taxon>Micrococcales</taxon>
        <taxon>Micrococcaceae</taxon>
        <taxon>Paeniglutamicibacter</taxon>
    </lineage>
</organism>
<evidence type="ECO:0000259" key="1">
    <source>
        <dbReference type="PROSITE" id="PS50943"/>
    </source>
</evidence>
<name>A0A839R036_9MICC</name>
<dbReference type="SMART" id="SM00530">
    <property type="entry name" value="HTH_XRE"/>
    <property type="match status" value="1"/>
</dbReference>
<comment type="caution">
    <text evidence="2">The sequence shown here is derived from an EMBL/GenBank/DDBJ whole genome shotgun (WGS) entry which is preliminary data.</text>
</comment>
<dbReference type="EMBL" id="JACHVS010000005">
    <property type="protein sequence ID" value="MBB2997601.1"/>
    <property type="molecule type" value="Genomic_DNA"/>
</dbReference>
<reference evidence="2 3" key="1">
    <citation type="submission" date="2020-08" db="EMBL/GenBank/DDBJ databases">
        <title>Sequencing the genomes of 1000 actinobacteria strains.</title>
        <authorList>
            <person name="Klenk H.-P."/>
        </authorList>
    </citation>
    <scope>NUCLEOTIDE SEQUENCE [LARGE SCALE GENOMIC DNA]</scope>
    <source>
        <strain evidence="2 3">DSM 22826</strain>
    </source>
</reference>
<dbReference type="Pfam" id="PF01381">
    <property type="entry name" value="HTH_3"/>
    <property type="match status" value="1"/>
</dbReference>
<keyword evidence="3" id="KW-1185">Reference proteome</keyword>
<dbReference type="InterPro" id="IPR001387">
    <property type="entry name" value="Cro/C1-type_HTH"/>
</dbReference>
<dbReference type="Gene3D" id="1.10.260.40">
    <property type="entry name" value="lambda repressor-like DNA-binding domains"/>
    <property type="match status" value="1"/>
</dbReference>
<dbReference type="SUPFAM" id="SSF47413">
    <property type="entry name" value="lambda repressor-like DNA-binding domains"/>
    <property type="match status" value="1"/>
</dbReference>
<feature type="domain" description="HTH cro/C1-type" evidence="1">
    <location>
        <begin position="19"/>
        <end position="64"/>
    </location>
</feature>
<accession>A0A839R036</accession>
<gene>
    <name evidence="2" type="ORF">E9229_003873</name>
</gene>
<evidence type="ECO:0000313" key="3">
    <source>
        <dbReference type="Proteomes" id="UP000523000"/>
    </source>
</evidence>
<dbReference type="RefSeq" id="WP_183513257.1">
    <property type="nucleotide sequence ID" value="NZ_BAABGK010000085.1"/>
</dbReference>
<dbReference type="AlphaFoldDB" id="A0A839R036"/>